<gene>
    <name evidence="4" type="ORF">E5991_03705</name>
</gene>
<dbReference type="Gene3D" id="3.40.33.10">
    <property type="entry name" value="CAP"/>
    <property type="match status" value="1"/>
</dbReference>
<dbReference type="PROSITE" id="PS51272">
    <property type="entry name" value="SLH"/>
    <property type="match status" value="3"/>
</dbReference>
<evidence type="ECO:0000259" key="3">
    <source>
        <dbReference type="PROSITE" id="PS51272"/>
    </source>
</evidence>
<dbReference type="SUPFAM" id="SSF49373">
    <property type="entry name" value="Invasin/intimin cell-adhesion fragments"/>
    <property type="match status" value="1"/>
</dbReference>
<protein>
    <recommendedName>
        <fullName evidence="3">SLH domain-containing protein</fullName>
    </recommendedName>
</protein>
<accession>A0A4S4F9J7</accession>
<dbReference type="InterPro" id="IPR008964">
    <property type="entry name" value="Invasin/intimin_cell_adhesion"/>
</dbReference>
<comment type="subcellular location">
    <subcellularLocation>
        <location evidence="1">Cell envelope</location>
    </subcellularLocation>
</comment>
<feature type="signal peptide" evidence="2">
    <location>
        <begin position="1"/>
        <end position="33"/>
    </location>
</feature>
<dbReference type="Pfam" id="PF09479">
    <property type="entry name" value="Flg_new"/>
    <property type="match status" value="2"/>
</dbReference>
<feature type="domain" description="SLH" evidence="3">
    <location>
        <begin position="646"/>
        <end position="707"/>
    </location>
</feature>
<proteinExistence type="predicted"/>
<dbReference type="InterPro" id="IPR003343">
    <property type="entry name" value="Big_2"/>
</dbReference>
<keyword evidence="2" id="KW-0732">Signal</keyword>
<sequence length="707" mass="75567">MRRRGSTMRRIQRNVAVVAVLAVLGTGVPAAHAQEALTLDGPVAATLSAPAPVADVSLAVGGTTSVSLGEGGTTVFTRDTVDQRAVYAQALNGVIAWRKDALADANIKLPSNGTYLTVPEYLQEIGMTESEYLSPQWSNALELIALQRAIEAYDYDLGHTRPNGDSCWTAQYNGIGSWGEILAWGPPTMRGAIDLWASEKADYLKELNNEPHGATGHYVALITPENWYYGFAGASGARYGTTWSGEMASTLQGSQTATNLKGTYEFSVNVSADKLAQGVSVELPSQLKMGQQAQAKAKLAYMGGRYELRGGWTSSNPAVLSVDANGTVTAHNEGTARITISAQGQSFSTSVQVSAVSLALNANGGSGSTQAVKGAVGAKVTVPANAFSRTGHTFTGWNTKANGTGTAYKPGAQYTLGSSDATLYAQWKLNTYTVQFDGNGASTSVAPVQVQHGKTIAQPDTPTNIGRAFAGWYTARAGGSRFDFTTPVTGDMTLYARWNRMDFADVQQGGANPTPHAADIQWLADNGISGGWLESNGTYTFRGMSPVVRQDMAAFLRREAVKRGISDAATWKPSDANWKRFKDVNSSTPHAEDILWLAHAGISEGWVEKDGSRTFRGMDTVKRQDMAAFLKRLADAAGKSGGVKPKTDFNDVRVGTTPHWDAIQWLGGSGITTGYKNANGTWRFEGMTSVYRQDMAAFIHRLDNRLA</sequence>
<comment type="caution">
    <text evidence="4">The sequence shown here is derived from an EMBL/GenBank/DDBJ whole genome shotgun (WGS) entry which is preliminary data.</text>
</comment>
<dbReference type="Gene3D" id="2.60.40.4270">
    <property type="entry name" value="Listeria-Bacteroides repeat domain"/>
    <property type="match status" value="2"/>
</dbReference>
<feature type="domain" description="SLH" evidence="3">
    <location>
        <begin position="577"/>
        <end position="644"/>
    </location>
</feature>
<dbReference type="EMBL" id="SSTF01000008">
    <property type="protein sequence ID" value="THG26563.1"/>
    <property type="molecule type" value="Genomic_DNA"/>
</dbReference>
<feature type="chain" id="PRO_5020256613" description="SLH domain-containing protein" evidence="2">
    <location>
        <begin position="34"/>
        <end position="707"/>
    </location>
</feature>
<reference evidence="4 5" key="1">
    <citation type="submission" date="2019-04" db="EMBL/GenBank/DDBJ databases">
        <title>Microbes associate with the intestines of laboratory mice.</title>
        <authorList>
            <person name="Navarre W."/>
            <person name="Wong E."/>
            <person name="Huang K.C."/>
            <person name="Tropini C."/>
            <person name="Ng K."/>
            <person name="Yu B."/>
        </authorList>
    </citation>
    <scope>NUCLEOTIDE SEQUENCE [LARGE SCALE GENOMIC DNA]</scope>
    <source>
        <strain evidence="4 5">NM87_A27A</strain>
    </source>
</reference>
<dbReference type="Proteomes" id="UP000306798">
    <property type="component" value="Unassembled WGS sequence"/>
</dbReference>
<feature type="domain" description="SLH" evidence="3">
    <location>
        <begin position="503"/>
        <end position="570"/>
    </location>
</feature>
<evidence type="ECO:0000256" key="2">
    <source>
        <dbReference type="SAM" id="SignalP"/>
    </source>
</evidence>
<evidence type="ECO:0000256" key="1">
    <source>
        <dbReference type="ARBA" id="ARBA00004196"/>
    </source>
</evidence>
<dbReference type="Pfam" id="PF02368">
    <property type="entry name" value="Big_2"/>
    <property type="match status" value="1"/>
</dbReference>
<evidence type="ECO:0000313" key="4">
    <source>
        <dbReference type="EMBL" id="THG26563.1"/>
    </source>
</evidence>
<organism evidence="4 5">
    <name type="scientific">Bifidobacterium pseudolongum</name>
    <dbReference type="NCBI Taxonomy" id="1694"/>
    <lineage>
        <taxon>Bacteria</taxon>
        <taxon>Bacillati</taxon>
        <taxon>Actinomycetota</taxon>
        <taxon>Actinomycetes</taxon>
        <taxon>Bifidobacteriales</taxon>
        <taxon>Bifidobacteriaceae</taxon>
        <taxon>Bifidobacterium</taxon>
    </lineage>
</organism>
<dbReference type="Pfam" id="PF00395">
    <property type="entry name" value="SLH"/>
    <property type="match status" value="1"/>
</dbReference>
<dbReference type="AlphaFoldDB" id="A0A4S4F9J7"/>
<dbReference type="NCBIfam" id="TIGR02543">
    <property type="entry name" value="List_Bact_rpt"/>
    <property type="match status" value="2"/>
</dbReference>
<dbReference type="SUPFAM" id="SSF55797">
    <property type="entry name" value="PR-1-like"/>
    <property type="match status" value="1"/>
</dbReference>
<dbReference type="InterPro" id="IPR001119">
    <property type="entry name" value="SLH_dom"/>
</dbReference>
<dbReference type="InterPro" id="IPR013378">
    <property type="entry name" value="InlB-like_B-rpt"/>
</dbReference>
<dbReference type="GO" id="GO:0030313">
    <property type="term" value="C:cell envelope"/>
    <property type="evidence" value="ECO:0007669"/>
    <property type="project" value="UniProtKB-SubCell"/>
</dbReference>
<dbReference type="Gene3D" id="2.60.40.1080">
    <property type="match status" value="1"/>
</dbReference>
<dbReference type="InterPro" id="IPR035940">
    <property type="entry name" value="CAP_sf"/>
</dbReference>
<dbReference type="InterPro" id="IPR042229">
    <property type="entry name" value="Listeria/Bacterioides_rpt_sf"/>
</dbReference>
<evidence type="ECO:0000313" key="5">
    <source>
        <dbReference type="Proteomes" id="UP000306798"/>
    </source>
</evidence>
<name>A0A4S4F9J7_9BIFI</name>